<sequence length="124" mass="13804">MDPGTGNVKITHHVKFLPAAFPSFDPNSPITNQNSFLLVPNENETIPVDSQISLTTIQETNLCEPGENLQADIPSPVEEDTLIQPQLPTYKGYLWVPEHESAPQNKINSNVGNPNNILPYQRWS</sequence>
<comment type="caution">
    <text evidence="1">The sequence shown here is derived from an EMBL/GenBank/DDBJ whole genome shotgun (WGS) entry which is preliminary data.</text>
</comment>
<evidence type="ECO:0000313" key="2">
    <source>
        <dbReference type="Proteomes" id="UP000765509"/>
    </source>
</evidence>
<protein>
    <submittedName>
        <fullName evidence="1">Uncharacterized protein</fullName>
    </submittedName>
</protein>
<dbReference type="AlphaFoldDB" id="A0A9Q3EJY9"/>
<dbReference type="EMBL" id="AVOT02026898">
    <property type="protein sequence ID" value="MBW0518822.1"/>
    <property type="molecule type" value="Genomic_DNA"/>
</dbReference>
<keyword evidence="2" id="KW-1185">Reference proteome</keyword>
<reference evidence="1" key="1">
    <citation type="submission" date="2021-03" db="EMBL/GenBank/DDBJ databases">
        <title>Draft genome sequence of rust myrtle Austropuccinia psidii MF-1, a brazilian biotype.</title>
        <authorList>
            <person name="Quecine M.C."/>
            <person name="Pachon D.M.R."/>
            <person name="Bonatelli M.L."/>
            <person name="Correr F.H."/>
            <person name="Franceschini L.M."/>
            <person name="Leite T.F."/>
            <person name="Margarido G.R.A."/>
            <person name="Almeida C.A."/>
            <person name="Ferrarezi J.A."/>
            <person name="Labate C.A."/>
        </authorList>
    </citation>
    <scope>NUCLEOTIDE SEQUENCE</scope>
    <source>
        <strain evidence="1">MF-1</strain>
    </source>
</reference>
<accession>A0A9Q3EJY9</accession>
<gene>
    <name evidence="1" type="ORF">O181_058537</name>
</gene>
<organism evidence="1 2">
    <name type="scientific">Austropuccinia psidii MF-1</name>
    <dbReference type="NCBI Taxonomy" id="1389203"/>
    <lineage>
        <taxon>Eukaryota</taxon>
        <taxon>Fungi</taxon>
        <taxon>Dikarya</taxon>
        <taxon>Basidiomycota</taxon>
        <taxon>Pucciniomycotina</taxon>
        <taxon>Pucciniomycetes</taxon>
        <taxon>Pucciniales</taxon>
        <taxon>Sphaerophragmiaceae</taxon>
        <taxon>Austropuccinia</taxon>
    </lineage>
</organism>
<proteinExistence type="predicted"/>
<dbReference type="Proteomes" id="UP000765509">
    <property type="component" value="Unassembled WGS sequence"/>
</dbReference>
<name>A0A9Q3EJY9_9BASI</name>
<evidence type="ECO:0000313" key="1">
    <source>
        <dbReference type="EMBL" id="MBW0518822.1"/>
    </source>
</evidence>